<evidence type="ECO:0000313" key="2">
    <source>
        <dbReference type="Proteomes" id="UP000321570"/>
    </source>
</evidence>
<sequence>MYSSPKISLTLWHDDDYHRICVHSALSMHSLTFISINRVPYGIVLRKLYKVMAIANRSGYQGSCGFNQAALAKIANNVNSSL</sequence>
<name>A0A564YD73_HYMDI</name>
<keyword evidence="2" id="KW-1185">Reference proteome</keyword>
<dbReference type="Proteomes" id="UP000321570">
    <property type="component" value="Unassembled WGS sequence"/>
</dbReference>
<accession>A0A564YD73</accession>
<protein>
    <submittedName>
        <fullName evidence="1">Uncharacterized protein</fullName>
    </submittedName>
</protein>
<dbReference type="AlphaFoldDB" id="A0A564YD73"/>
<evidence type="ECO:0000313" key="1">
    <source>
        <dbReference type="EMBL" id="VUZ44484.1"/>
    </source>
</evidence>
<dbReference type="EMBL" id="CABIJS010000123">
    <property type="protein sequence ID" value="VUZ44484.1"/>
    <property type="molecule type" value="Genomic_DNA"/>
</dbReference>
<organism evidence="1 2">
    <name type="scientific">Hymenolepis diminuta</name>
    <name type="common">Rat tapeworm</name>
    <dbReference type="NCBI Taxonomy" id="6216"/>
    <lineage>
        <taxon>Eukaryota</taxon>
        <taxon>Metazoa</taxon>
        <taxon>Spiralia</taxon>
        <taxon>Lophotrochozoa</taxon>
        <taxon>Platyhelminthes</taxon>
        <taxon>Cestoda</taxon>
        <taxon>Eucestoda</taxon>
        <taxon>Cyclophyllidea</taxon>
        <taxon>Hymenolepididae</taxon>
        <taxon>Hymenolepis</taxon>
    </lineage>
</organism>
<proteinExistence type="predicted"/>
<gene>
    <name evidence="1" type="ORF">WMSIL1_LOCUS4677</name>
</gene>
<reference evidence="1 2" key="1">
    <citation type="submission" date="2019-07" db="EMBL/GenBank/DDBJ databases">
        <authorList>
            <person name="Jastrzebski P J."/>
            <person name="Paukszto L."/>
            <person name="Jastrzebski P J."/>
        </authorList>
    </citation>
    <scope>NUCLEOTIDE SEQUENCE [LARGE SCALE GENOMIC DNA]</scope>
    <source>
        <strain evidence="1 2">WMS-il1</strain>
    </source>
</reference>